<dbReference type="Pfam" id="PF13499">
    <property type="entry name" value="EF-hand_7"/>
    <property type="match status" value="1"/>
</dbReference>
<evidence type="ECO:0000256" key="1">
    <source>
        <dbReference type="ARBA" id="ARBA00000156"/>
    </source>
</evidence>
<gene>
    <name evidence="13" type="primary">RHBDL3</name>
    <name evidence="13" type="ORF">FJT64_009794</name>
</gene>
<evidence type="ECO:0000256" key="7">
    <source>
        <dbReference type="ARBA" id="ARBA00022801"/>
    </source>
</evidence>
<feature type="transmembrane region" description="Helical" evidence="11">
    <location>
        <begin position="262"/>
        <end position="283"/>
    </location>
</feature>
<dbReference type="SUPFAM" id="SSF144091">
    <property type="entry name" value="Rhomboid-like"/>
    <property type="match status" value="1"/>
</dbReference>
<evidence type="ECO:0000256" key="9">
    <source>
        <dbReference type="ARBA" id="ARBA00022989"/>
    </source>
</evidence>
<keyword evidence="10 11" id="KW-0472">Membrane</keyword>
<name>A0A6A4VCJ9_AMPAM</name>
<dbReference type="InterPro" id="IPR035952">
    <property type="entry name" value="Rhomboid-like_sf"/>
</dbReference>
<comment type="catalytic activity">
    <reaction evidence="1">
        <text>Cleaves type-1 transmembrane domains using a catalytic dyad composed of serine and histidine that are contributed by different transmembrane domains.</text>
        <dbReference type="EC" id="3.4.21.105"/>
    </reaction>
</comment>
<feature type="transmembrane region" description="Helical" evidence="11">
    <location>
        <begin position="295"/>
        <end position="313"/>
    </location>
</feature>
<evidence type="ECO:0000256" key="4">
    <source>
        <dbReference type="ARBA" id="ARBA00013039"/>
    </source>
</evidence>
<keyword evidence="6 11" id="KW-0812">Transmembrane</keyword>
<evidence type="ECO:0000259" key="12">
    <source>
        <dbReference type="PROSITE" id="PS50222"/>
    </source>
</evidence>
<keyword evidence="9 11" id="KW-1133">Transmembrane helix</keyword>
<evidence type="ECO:0000256" key="6">
    <source>
        <dbReference type="ARBA" id="ARBA00022692"/>
    </source>
</evidence>
<evidence type="ECO:0000256" key="2">
    <source>
        <dbReference type="ARBA" id="ARBA00004141"/>
    </source>
</evidence>
<evidence type="ECO:0000256" key="5">
    <source>
        <dbReference type="ARBA" id="ARBA00022670"/>
    </source>
</evidence>
<reference evidence="13 14" key="1">
    <citation type="submission" date="2019-07" db="EMBL/GenBank/DDBJ databases">
        <title>Draft genome assembly of a fouling barnacle, Amphibalanus amphitrite (Darwin, 1854): The first reference genome for Thecostraca.</title>
        <authorList>
            <person name="Kim W."/>
        </authorList>
    </citation>
    <scope>NUCLEOTIDE SEQUENCE [LARGE SCALE GENOMIC DNA]</scope>
    <source>
        <strain evidence="13">SNU_AA5</strain>
        <tissue evidence="13">Soma without cirri and trophi</tissue>
    </source>
</reference>
<organism evidence="13 14">
    <name type="scientific">Amphibalanus amphitrite</name>
    <name type="common">Striped barnacle</name>
    <name type="synonym">Balanus amphitrite</name>
    <dbReference type="NCBI Taxonomy" id="1232801"/>
    <lineage>
        <taxon>Eukaryota</taxon>
        <taxon>Metazoa</taxon>
        <taxon>Ecdysozoa</taxon>
        <taxon>Arthropoda</taxon>
        <taxon>Crustacea</taxon>
        <taxon>Multicrustacea</taxon>
        <taxon>Cirripedia</taxon>
        <taxon>Thoracica</taxon>
        <taxon>Thoracicalcarea</taxon>
        <taxon>Balanomorpha</taxon>
        <taxon>Balanoidea</taxon>
        <taxon>Balanidae</taxon>
        <taxon>Amphibalaninae</taxon>
        <taxon>Amphibalanus</taxon>
    </lineage>
</organism>
<dbReference type="GO" id="GO:0004252">
    <property type="term" value="F:serine-type endopeptidase activity"/>
    <property type="evidence" value="ECO:0007669"/>
    <property type="project" value="InterPro"/>
</dbReference>
<evidence type="ECO:0000256" key="8">
    <source>
        <dbReference type="ARBA" id="ARBA00022825"/>
    </source>
</evidence>
<dbReference type="FunFam" id="1.20.1540.10:FF:000007">
    <property type="entry name" value="Rhomboid like 2"/>
    <property type="match status" value="1"/>
</dbReference>
<feature type="domain" description="EF-hand" evidence="12">
    <location>
        <begin position="52"/>
        <end position="87"/>
    </location>
</feature>
<feature type="transmembrane region" description="Helical" evidence="11">
    <location>
        <begin position="232"/>
        <end position="250"/>
    </location>
</feature>
<dbReference type="GO" id="GO:0005509">
    <property type="term" value="F:calcium ion binding"/>
    <property type="evidence" value="ECO:0007669"/>
    <property type="project" value="InterPro"/>
</dbReference>
<proteinExistence type="inferred from homology"/>
<dbReference type="Gene3D" id="1.20.1540.10">
    <property type="entry name" value="Rhomboid-like"/>
    <property type="match status" value="1"/>
</dbReference>
<dbReference type="Proteomes" id="UP000440578">
    <property type="component" value="Unassembled WGS sequence"/>
</dbReference>
<dbReference type="SMART" id="SM00054">
    <property type="entry name" value="EFh"/>
    <property type="match status" value="2"/>
</dbReference>
<evidence type="ECO:0000313" key="14">
    <source>
        <dbReference type="Proteomes" id="UP000440578"/>
    </source>
</evidence>
<dbReference type="OrthoDB" id="418595at2759"/>
<dbReference type="SUPFAM" id="SSF47473">
    <property type="entry name" value="EF-hand"/>
    <property type="match status" value="1"/>
</dbReference>
<dbReference type="AlphaFoldDB" id="A0A6A4VCJ9"/>
<feature type="transmembrane region" description="Helical" evidence="11">
    <location>
        <begin position="207"/>
        <end position="226"/>
    </location>
</feature>
<feature type="transmembrane region" description="Helical" evidence="11">
    <location>
        <begin position="174"/>
        <end position="195"/>
    </location>
</feature>
<dbReference type="Pfam" id="PF01694">
    <property type="entry name" value="Rhomboid"/>
    <property type="match status" value="1"/>
</dbReference>
<keyword evidence="7" id="KW-0378">Hydrolase</keyword>
<evidence type="ECO:0000256" key="10">
    <source>
        <dbReference type="ARBA" id="ARBA00023136"/>
    </source>
</evidence>
<dbReference type="Gene3D" id="1.10.238.10">
    <property type="entry name" value="EF-hand"/>
    <property type="match status" value="1"/>
</dbReference>
<dbReference type="InterPro" id="IPR011992">
    <property type="entry name" value="EF-hand-dom_pair"/>
</dbReference>
<comment type="subcellular location">
    <subcellularLocation>
        <location evidence="2">Membrane</location>
        <topology evidence="2">Multi-pass membrane protein</topology>
    </subcellularLocation>
</comment>
<feature type="transmembrane region" description="Helical" evidence="11">
    <location>
        <begin position="121"/>
        <end position="141"/>
    </location>
</feature>
<comment type="similarity">
    <text evidence="3">Belongs to the peptidase S54 family.</text>
</comment>
<accession>A0A6A4VCJ9</accession>
<dbReference type="CDD" id="cd00051">
    <property type="entry name" value="EFh"/>
    <property type="match status" value="1"/>
</dbReference>
<keyword evidence="8" id="KW-0720">Serine protease</keyword>
<dbReference type="InterPro" id="IPR051739">
    <property type="entry name" value="Rhomboid_IM_Serine_Proteases"/>
</dbReference>
<sequence length="357" mass="39720">MAKREETQLEMEDLSPRDWKAVFDRFDLDGDGSVPLIEFRRYLSDPGLRGRLPDSVLDDILAKADRNIDGVISYEEFLQMVEGQNLSPIGGGMFRSFLVRAAYSVVPKSQRTRRYVDQYSCCPPPVFMVLVSLVELVLFIVDGIRLGGVTASGPVDTDSVLIYNPRRRREAWRFLSYMFVHVGYVHITTNMLVQLLVGLPLELVHRWWRIAIVYLCGVLAGSLGTSVFDPKVFLAGASGGVYAILAAHLADLIMNWAEMELAIVRLLFLMVLVSTDVGVAVYGRYTGTGNNQVSYTAHLAGALAGVLIGNVVLRNLRVHKWERVVWWASLVAFLVLVLAGVIVNVAAPEGFYPKQEI</sequence>
<dbReference type="PANTHER" id="PTHR45840:SF8">
    <property type="entry name" value="RHOMBOID PROTEASE"/>
    <property type="match status" value="1"/>
</dbReference>
<keyword evidence="14" id="KW-1185">Reference proteome</keyword>
<evidence type="ECO:0000256" key="3">
    <source>
        <dbReference type="ARBA" id="ARBA00009045"/>
    </source>
</evidence>
<keyword evidence="5" id="KW-0645">Protease</keyword>
<dbReference type="GO" id="GO:0016020">
    <property type="term" value="C:membrane"/>
    <property type="evidence" value="ECO:0007669"/>
    <property type="project" value="UniProtKB-SubCell"/>
</dbReference>
<dbReference type="EC" id="3.4.21.105" evidence="4"/>
<dbReference type="PANTHER" id="PTHR45840">
    <property type="entry name" value="RHOMBOID-RELATED PROTEIN"/>
    <property type="match status" value="1"/>
</dbReference>
<dbReference type="EMBL" id="VIIS01001829">
    <property type="protein sequence ID" value="KAF0292226.1"/>
    <property type="molecule type" value="Genomic_DNA"/>
</dbReference>
<evidence type="ECO:0000313" key="13">
    <source>
        <dbReference type="EMBL" id="KAF0292226.1"/>
    </source>
</evidence>
<evidence type="ECO:0000256" key="11">
    <source>
        <dbReference type="SAM" id="Phobius"/>
    </source>
</evidence>
<dbReference type="InterPro" id="IPR002048">
    <property type="entry name" value="EF_hand_dom"/>
</dbReference>
<feature type="transmembrane region" description="Helical" evidence="11">
    <location>
        <begin position="325"/>
        <end position="347"/>
    </location>
</feature>
<comment type="caution">
    <text evidence="13">The sequence shown here is derived from an EMBL/GenBank/DDBJ whole genome shotgun (WGS) entry which is preliminary data.</text>
</comment>
<dbReference type="InterPro" id="IPR022764">
    <property type="entry name" value="Peptidase_S54_rhomboid_dom"/>
</dbReference>
<protein>
    <recommendedName>
        <fullName evidence="4">rhomboid protease</fullName>
        <ecNumber evidence="4">3.4.21.105</ecNumber>
    </recommendedName>
</protein>
<feature type="domain" description="EF-hand" evidence="12">
    <location>
        <begin position="14"/>
        <end position="49"/>
    </location>
</feature>
<dbReference type="GO" id="GO:0006508">
    <property type="term" value="P:proteolysis"/>
    <property type="evidence" value="ECO:0007669"/>
    <property type="project" value="UniProtKB-KW"/>
</dbReference>
<dbReference type="PROSITE" id="PS50222">
    <property type="entry name" value="EF_HAND_2"/>
    <property type="match status" value="2"/>
</dbReference>